<sequence>MLMLHQVEAPSLEDPPPPLPLGLRVLAVEEIARTLLLLLDVHSIDAVLTSIHKDTALHGYLRDTALWSELLDQHFIGRIPTDLWFLGLPQRARSWDWTNANVACRELQEFLRSGDERAHFERTVSVVRSDIGYLQDIDGKPIDGLGFPTNSHLTNHYIGAAGAIFRRAGNELNTFVNDPLFRGRRRTGEAVVTPAFNAGVSKLIHCVGPRITQPECYELLGQTYEALMTAVLREELRCVAIASISTGNMGIPAKEGAQVAMRVIQKFIRSNHWEGSLAVVCFEDSIFDAFSSERTAVLQAFNAQPPLPTTDRIVLPWM</sequence>
<dbReference type="InterPro" id="IPR002589">
    <property type="entry name" value="Macro_dom"/>
</dbReference>
<dbReference type="AlphaFoldDB" id="K3W9F1"/>
<dbReference type="Proteomes" id="UP000019132">
    <property type="component" value="Unassembled WGS sequence"/>
</dbReference>
<dbReference type="VEuPathDB" id="FungiDB:PYU1_G001592"/>
<dbReference type="EMBL" id="GL376626">
    <property type="status" value="NOT_ANNOTATED_CDS"/>
    <property type="molecule type" value="Genomic_DNA"/>
</dbReference>
<dbReference type="PANTHER" id="PTHR11106:SF27">
    <property type="entry name" value="MACRO DOMAIN-CONTAINING PROTEIN"/>
    <property type="match status" value="1"/>
</dbReference>
<dbReference type="PROSITE" id="PS51154">
    <property type="entry name" value="MACRO"/>
    <property type="match status" value="1"/>
</dbReference>
<dbReference type="Gene3D" id="3.40.220.10">
    <property type="entry name" value="Leucine Aminopeptidase, subunit E, domain 1"/>
    <property type="match status" value="1"/>
</dbReference>
<protein>
    <recommendedName>
        <fullName evidence="1">Macro domain-containing protein</fullName>
    </recommendedName>
</protein>
<proteinExistence type="predicted"/>
<dbReference type="PANTHER" id="PTHR11106">
    <property type="entry name" value="GANGLIOSIDE INDUCED DIFFERENTIATION ASSOCIATED PROTEIN 2-RELATED"/>
    <property type="match status" value="1"/>
</dbReference>
<dbReference type="Pfam" id="PF01661">
    <property type="entry name" value="Macro"/>
    <property type="match status" value="1"/>
</dbReference>
<dbReference type="STRING" id="431595.K3W9F1"/>
<reference evidence="3" key="2">
    <citation type="submission" date="2010-04" db="EMBL/GenBank/DDBJ databases">
        <authorList>
            <person name="Buell R."/>
            <person name="Hamilton J."/>
            <person name="Hostetler J."/>
        </authorList>
    </citation>
    <scope>NUCLEOTIDE SEQUENCE [LARGE SCALE GENOMIC DNA]</scope>
    <source>
        <strain evidence="3">DAOM:BR144</strain>
    </source>
</reference>
<reference evidence="3" key="1">
    <citation type="journal article" date="2010" name="Genome Biol.">
        <title>Genome sequence of the necrotrophic plant pathogen Pythium ultimum reveals original pathogenicity mechanisms and effector repertoire.</title>
        <authorList>
            <person name="Levesque C.A."/>
            <person name="Brouwer H."/>
            <person name="Cano L."/>
            <person name="Hamilton J.P."/>
            <person name="Holt C."/>
            <person name="Huitema E."/>
            <person name="Raffaele S."/>
            <person name="Robideau G.P."/>
            <person name="Thines M."/>
            <person name="Win J."/>
            <person name="Zerillo M.M."/>
            <person name="Beakes G.W."/>
            <person name="Boore J.L."/>
            <person name="Busam D."/>
            <person name="Dumas B."/>
            <person name="Ferriera S."/>
            <person name="Fuerstenberg S.I."/>
            <person name="Gachon C.M."/>
            <person name="Gaulin E."/>
            <person name="Govers F."/>
            <person name="Grenville-Briggs L."/>
            <person name="Horner N."/>
            <person name="Hostetler J."/>
            <person name="Jiang R.H."/>
            <person name="Johnson J."/>
            <person name="Krajaejun T."/>
            <person name="Lin H."/>
            <person name="Meijer H.J."/>
            <person name="Moore B."/>
            <person name="Morris P."/>
            <person name="Phuntmart V."/>
            <person name="Puiu D."/>
            <person name="Shetty J."/>
            <person name="Stajich J.E."/>
            <person name="Tripathy S."/>
            <person name="Wawra S."/>
            <person name="van West P."/>
            <person name="Whitty B.R."/>
            <person name="Coutinho P.M."/>
            <person name="Henrissat B."/>
            <person name="Martin F."/>
            <person name="Thomas P.D."/>
            <person name="Tyler B.M."/>
            <person name="De Vries R.P."/>
            <person name="Kamoun S."/>
            <person name="Yandell M."/>
            <person name="Tisserat N."/>
            <person name="Buell C.R."/>
        </authorList>
    </citation>
    <scope>NUCLEOTIDE SEQUENCE</scope>
    <source>
        <strain evidence="3">DAOM:BR144</strain>
    </source>
</reference>
<dbReference type="SMART" id="SM00506">
    <property type="entry name" value="A1pp"/>
    <property type="match status" value="1"/>
</dbReference>
<dbReference type="eggNOG" id="ENOG502S3IS">
    <property type="taxonomic scope" value="Eukaryota"/>
</dbReference>
<dbReference type="InParanoid" id="K3W9F1"/>
<dbReference type="HOGENOM" id="CLU_041870_0_0_1"/>
<evidence type="ECO:0000313" key="3">
    <source>
        <dbReference type="Proteomes" id="UP000019132"/>
    </source>
</evidence>
<reference evidence="2" key="3">
    <citation type="submission" date="2015-02" db="UniProtKB">
        <authorList>
            <consortium name="EnsemblProtists"/>
        </authorList>
    </citation>
    <scope>IDENTIFICATION</scope>
    <source>
        <strain evidence="2">DAOM BR144</strain>
    </source>
</reference>
<dbReference type="InterPro" id="IPR043472">
    <property type="entry name" value="Macro_dom-like"/>
</dbReference>
<organism evidence="2 3">
    <name type="scientific">Globisporangium ultimum (strain ATCC 200006 / CBS 805.95 / DAOM BR144)</name>
    <name type="common">Pythium ultimum</name>
    <dbReference type="NCBI Taxonomy" id="431595"/>
    <lineage>
        <taxon>Eukaryota</taxon>
        <taxon>Sar</taxon>
        <taxon>Stramenopiles</taxon>
        <taxon>Oomycota</taxon>
        <taxon>Peronosporomycetes</taxon>
        <taxon>Pythiales</taxon>
        <taxon>Pythiaceae</taxon>
        <taxon>Globisporangium</taxon>
    </lineage>
</organism>
<evidence type="ECO:0000313" key="2">
    <source>
        <dbReference type="EnsemblProtists" id="PYU1_T001592"/>
    </source>
</evidence>
<evidence type="ECO:0000259" key="1">
    <source>
        <dbReference type="PROSITE" id="PS51154"/>
    </source>
</evidence>
<keyword evidence="3" id="KW-1185">Reference proteome</keyword>
<name>K3W9F1_GLOUD</name>
<feature type="domain" description="Macro" evidence="1">
    <location>
        <begin position="111"/>
        <end position="298"/>
    </location>
</feature>
<dbReference type="SUPFAM" id="SSF52949">
    <property type="entry name" value="Macro domain-like"/>
    <property type="match status" value="1"/>
</dbReference>
<dbReference type="EnsemblProtists" id="PYU1_T001592">
    <property type="protein sequence ID" value="PYU1_T001592"/>
    <property type="gene ID" value="PYU1_G001592"/>
</dbReference>
<dbReference type="OMA" id="HCVGPRI"/>
<accession>K3W9F1</accession>